<dbReference type="GO" id="GO:0004040">
    <property type="term" value="F:amidase activity"/>
    <property type="evidence" value="ECO:0007669"/>
    <property type="project" value="InterPro"/>
</dbReference>
<dbReference type="InterPro" id="IPR002901">
    <property type="entry name" value="MGlyc_endo_b_GlcNAc-like_dom"/>
</dbReference>
<keyword evidence="3" id="KW-1185">Reference proteome</keyword>
<protein>
    <submittedName>
        <fullName evidence="2">SH3 domain-containing protein</fullName>
    </submittedName>
</protein>
<dbReference type="Proteomes" id="UP000252415">
    <property type="component" value="Unassembled WGS sequence"/>
</dbReference>
<organism evidence="2 3">
    <name type="scientific">Paenibacillus prosopidis</name>
    <dbReference type="NCBI Taxonomy" id="630520"/>
    <lineage>
        <taxon>Bacteria</taxon>
        <taxon>Bacillati</taxon>
        <taxon>Bacillota</taxon>
        <taxon>Bacilli</taxon>
        <taxon>Bacillales</taxon>
        <taxon>Paenibacillaceae</taxon>
        <taxon>Paenibacillus</taxon>
    </lineage>
</organism>
<evidence type="ECO:0000313" key="2">
    <source>
        <dbReference type="EMBL" id="RCW42297.1"/>
    </source>
</evidence>
<name>A0A368VNY3_9BACL</name>
<dbReference type="Pfam" id="PF01832">
    <property type="entry name" value="Glucosaminidase"/>
    <property type="match status" value="1"/>
</dbReference>
<comment type="caution">
    <text evidence="2">The sequence shown here is derived from an EMBL/GenBank/DDBJ whole genome shotgun (WGS) entry which is preliminary data.</text>
</comment>
<dbReference type="Gene3D" id="1.10.530.10">
    <property type="match status" value="1"/>
</dbReference>
<dbReference type="Pfam" id="PF08239">
    <property type="entry name" value="SH3_3"/>
    <property type="match status" value="1"/>
</dbReference>
<reference evidence="2 3" key="1">
    <citation type="submission" date="2018-07" db="EMBL/GenBank/DDBJ databases">
        <title>Genomic Encyclopedia of Type Strains, Phase III (KMG-III): the genomes of soil and plant-associated and newly described type strains.</title>
        <authorList>
            <person name="Whitman W."/>
        </authorList>
    </citation>
    <scope>NUCLEOTIDE SEQUENCE [LARGE SCALE GENOMIC DNA]</scope>
    <source>
        <strain evidence="2 3">CECT 7506</strain>
    </source>
</reference>
<accession>A0A368VNY3</accession>
<dbReference type="SMART" id="SM00287">
    <property type="entry name" value="SH3b"/>
    <property type="match status" value="1"/>
</dbReference>
<dbReference type="AlphaFoldDB" id="A0A368VNY3"/>
<sequence>MRIKLIQQVFLYLLLLSLIITLGMRYQPLNNNSAANPPVSTAELNTPVAPAYTPIPIIADVQSPATIQSIEQKPELEEAVTEVPVTEEPIHTYKVTAYYLNVRTQPSAESKIIKVVKQGTALEIVASTDNGWLELKGEGYVHGRYAKLIKEEAEIASAPKNVDVEPKVTIQSFKNAVTQQADIKDADAEPSQPTNIVQSDSGLTEAHIAKILEGTALAGHKLEEAILEIEEEYGINAYFTIAVMKLESGNGKSWIARKKNNLFGLNAIDGDKYNKAFSFKTKGDSVRKFGQLLSKNYVGKGLKTIEKVAKKYCPANSKWSSLVKNIMKRDYRKL</sequence>
<dbReference type="InterPro" id="IPR003646">
    <property type="entry name" value="SH3-like_bac-type"/>
</dbReference>
<feature type="domain" description="SH3b" evidence="1">
    <location>
        <begin position="90"/>
        <end position="149"/>
    </location>
</feature>
<dbReference type="EMBL" id="QPJD01000017">
    <property type="protein sequence ID" value="RCW42297.1"/>
    <property type="molecule type" value="Genomic_DNA"/>
</dbReference>
<evidence type="ECO:0000313" key="3">
    <source>
        <dbReference type="Proteomes" id="UP000252415"/>
    </source>
</evidence>
<evidence type="ECO:0000259" key="1">
    <source>
        <dbReference type="SMART" id="SM00287"/>
    </source>
</evidence>
<gene>
    <name evidence="2" type="ORF">DFP97_11720</name>
</gene>
<proteinExistence type="predicted"/>
<dbReference type="Gene3D" id="2.30.30.40">
    <property type="entry name" value="SH3 Domains"/>
    <property type="match status" value="1"/>
</dbReference>